<gene>
    <name evidence="5" type="ORF">A605_01480</name>
</gene>
<evidence type="ECO:0000256" key="4">
    <source>
        <dbReference type="SAM" id="MobiDB-lite"/>
    </source>
</evidence>
<dbReference type="Gene3D" id="3.30.1310.10">
    <property type="entry name" value="Nucleoid-associated protein YbaB-like domain"/>
    <property type="match status" value="1"/>
</dbReference>
<dbReference type="PATRIC" id="fig|1121362.3.peg.289"/>
<dbReference type="eggNOG" id="COG0718">
    <property type="taxonomic scope" value="Bacteria"/>
</dbReference>
<comment type="subcellular location">
    <subcellularLocation>
        <location evidence="2">Cytoplasm</location>
        <location evidence="2">Nucleoid</location>
    </subcellularLocation>
</comment>
<comment type="subunit">
    <text evidence="2">Homodimer.</text>
</comment>
<dbReference type="EMBL" id="CP003697">
    <property type="protein sequence ID" value="AGF71310.1"/>
    <property type="molecule type" value="Genomic_DNA"/>
</dbReference>
<dbReference type="GO" id="GO:0043590">
    <property type="term" value="C:bacterial nucleoid"/>
    <property type="evidence" value="ECO:0007669"/>
    <property type="project" value="UniProtKB-UniRule"/>
</dbReference>
<accession>M1NUX6</accession>
<dbReference type="RefSeq" id="WP_015399734.1">
    <property type="nucleotide sequence ID" value="NC_020302.1"/>
</dbReference>
<dbReference type="HAMAP" id="MF_00274">
    <property type="entry name" value="DNA_YbaB_EbfC"/>
    <property type="match status" value="1"/>
</dbReference>
<dbReference type="InterPro" id="IPR004401">
    <property type="entry name" value="YbaB/EbfC"/>
</dbReference>
<dbReference type="AlphaFoldDB" id="M1NUX6"/>
<dbReference type="STRING" id="1121362.A605_01480"/>
<dbReference type="GO" id="GO:0005829">
    <property type="term" value="C:cytosol"/>
    <property type="evidence" value="ECO:0007669"/>
    <property type="project" value="TreeGrafter"/>
</dbReference>
<dbReference type="PIRSF" id="PIRSF004555">
    <property type="entry name" value="UCP004555"/>
    <property type="match status" value="1"/>
</dbReference>
<sequence>MSQPDMSQILAQAQEMQAKLQEAQQEILATTVTGTAGNGLVTVTMTGGGEVTDVKIDPQVVDPEDVETLQDLLTGAFGDAHQKAGDLAQEKMGPLSQGMGGGGDPLGGLLG</sequence>
<dbReference type="GO" id="GO:0003677">
    <property type="term" value="F:DNA binding"/>
    <property type="evidence" value="ECO:0007669"/>
    <property type="project" value="UniProtKB-UniRule"/>
</dbReference>
<evidence type="ECO:0000313" key="5">
    <source>
        <dbReference type="EMBL" id="AGF71310.1"/>
    </source>
</evidence>
<comment type="similarity">
    <text evidence="2">Belongs to the YbaB/EbfC family.</text>
</comment>
<comment type="function">
    <text evidence="2">Binds to DNA and alters its conformation. May be involved in regulation of gene expression, nucleoid organization and DNA protection.</text>
</comment>
<dbReference type="PANTHER" id="PTHR33449:SF1">
    <property type="entry name" value="NUCLEOID-ASSOCIATED PROTEIN YBAB"/>
    <property type="match status" value="1"/>
</dbReference>
<dbReference type="KEGG" id="chn:A605_01480"/>
<dbReference type="PANTHER" id="PTHR33449">
    <property type="entry name" value="NUCLEOID-ASSOCIATED PROTEIN YBAB"/>
    <property type="match status" value="1"/>
</dbReference>
<evidence type="ECO:0000313" key="6">
    <source>
        <dbReference type="Proteomes" id="UP000011723"/>
    </source>
</evidence>
<evidence type="ECO:0000256" key="2">
    <source>
        <dbReference type="HAMAP-Rule" id="MF_00274"/>
    </source>
</evidence>
<dbReference type="HOGENOM" id="CLU_140930_4_0_11"/>
<organism evidence="5 6">
    <name type="scientific">Corynebacterium halotolerans YIM 70093 = DSM 44683</name>
    <dbReference type="NCBI Taxonomy" id="1121362"/>
    <lineage>
        <taxon>Bacteria</taxon>
        <taxon>Bacillati</taxon>
        <taxon>Actinomycetota</taxon>
        <taxon>Actinomycetes</taxon>
        <taxon>Mycobacteriales</taxon>
        <taxon>Corynebacteriaceae</taxon>
        <taxon>Corynebacterium</taxon>
    </lineage>
</organism>
<dbReference type="Pfam" id="PF02575">
    <property type="entry name" value="YbaB_DNA_bd"/>
    <property type="match status" value="1"/>
</dbReference>
<dbReference type="InterPro" id="IPR036894">
    <property type="entry name" value="YbaB-like_sf"/>
</dbReference>
<reference evidence="5 6" key="1">
    <citation type="journal article" date="2012" name="Stand. Genomic Sci.">
        <title>Genome sequence of the halotolerant bacterium Corynebacterium halotolerans type strain YIM 70093(T) (= DSM 44683(T)).</title>
        <authorList>
            <person name="Ruckert C."/>
            <person name="Albersmeier A."/>
            <person name="Al-Dilaimi A."/>
            <person name="Niehaus K."/>
            <person name="Szczepanowski R."/>
            <person name="Kalinowski J."/>
        </authorList>
    </citation>
    <scope>NUCLEOTIDE SEQUENCE [LARGE SCALE GENOMIC DNA]</scope>
    <source>
        <strain evidence="5">YIM 70093</strain>
    </source>
</reference>
<keyword evidence="2" id="KW-0963">Cytoplasm</keyword>
<dbReference type="Proteomes" id="UP000011723">
    <property type="component" value="Chromosome"/>
</dbReference>
<keyword evidence="3" id="KW-0175">Coiled coil</keyword>
<keyword evidence="6" id="KW-1185">Reference proteome</keyword>
<dbReference type="OrthoDB" id="9809370at2"/>
<name>M1NUX6_9CORY</name>
<feature type="region of interest" description="Disordered" evidence="4">
    <location>
        <begin position="91"/>
        <end position="111"/>
    </location>
</feature>
<evidence type="ECO:0000256" key="1">
    <source>
        <dbReference type="ARBA" id="ARBA00023125"/>
    </source>
</evidence>
<dbReference type="NCBIfam" id="TIGR00103">
    <property type="entry name" value="DNA_YbaB_EbfC"/>
    <property type="match status" value="1"/>
</dbReference>
<feature type="compositionally biased region" description="Gly residues" evidence="4">
    <location>
        <begin position="98"/>
        <end position="111"/>
    </location>
</feature>
<proteinExistence type="inferred from homology"/>
<feature type="coiled-coil region" evidence="3">
    <location>
        <begin position="6"/>
        <end position="33"/>
    </location>
</feature>
<protein>
    <recommendedName>
        <fullName evidence="2">Nucleoid-associated protein A605_01480</fullName>
    </recommendedName>
</protein>
<dbReference type="SUPFAM" id="SSF82607">
    <property type="entry name" value="YbaB-like"/>
    <property type="match status" value="1"/>
</dbReference>
<keyword evidence="1 2" id="KW-0238">DNA-binding</keyword>
<evidence type="ECO:0000256" key="3">
    <source>
        <dbReference type="SAM" id="Coils"/>
    </source>
</evidence>